<dbReference type="InterPro" id="IPR036388">
    <property type="entry name" value="WH-like_DNA-bd_sf"/>
</dbReference>
<dbReference type="Pfam" id="PF12802">
    <property type="entry name" value="MarR_2"/>
    <property type="match status" value="1"/>
</dbReference>
<dbReference type="PRINTS" id="PR00598">
    <property type="entry name" value="HTHMARR"/>
</dbReference>
<dbReference type="Gene3D" id="1.10.10.10">
    <property type="entry name" value="Winged helix-like DNA-binding domain superfamily/Winged helix DNA-binding domain"/>
    <property type="match status" value="1"/>
</dbReference>
<accession>A0A9X2F925</accession>
<feature type="domain" description="HTH marR-type" evidence="4">
    <location>
        <begin position="1"/>
        <end position="115"/>
    </location>
</feature>
<dbReference type="RefSeq" id="WP_252852215.1">
    <property type="nucleotide sequence ID" value="NZ_JAMXLR010000033.1"/>
</dbReference>
<keyword evidence="2" id="KW-0238">DNA-binding</keyword>
<keyword evidence="3" id="KW-0804">Transcription</keyword>
<dbReference type="InterPro" id="IPR000835">
    <property type="entry name" value="HTH_MarR-typ"/>
</dbReference>
<dbReference type="EMBL" id="JAMXLR010000033">
    <property type="protein sequence ID" value="MCO6044109.1"/>
    <property type="molecule type" value="Genomic_DNA"/>
</dbReference>
<comment type="caution">
    <text evidence="5">The sequence shown here is derived from an EMBL/GenBank/DDBJ whole genome shotgun (WGS) entry which is preliminary data.</text>
</comment>
<evidence type="ECO:0000256" key="1">
    <source>
        <dbReference type="ARBA" id="ARBA00023015"/>
    </source>
</evidence>
<dbReference type="PROSITE" id="PS50995">
    <property type="entry name" value="HTH_MARR_2"/>
    <property type="match status" value="1"/>
</dbReference>
<dbReference type="SUPFAM" id="SSF46785">
    <property type="entry name" value="Winged helix' DNA-binding domain"/>
    <property type="match status" value="1"/>
</dbReference>
<evidence type="ECO:0000256" key="3">
    <source>
        <dbReference type="ARBA" id="ARBA00023163"/>
    </source>
</evidence>
<name>A0A9X2F925_9BACT</name>
<keyword evidence="1" id="KW-0805">Transcription regulation</keyword>
<dbReference type="GO" id="GO:0006950">
    <property type="term" value="P:response to stress"/>
    <property type="evidence" value="ECO:0007669"/>
    <property type="project" value="TreeGrafter"/>
</dbReference>
<reference evidence="5" key="1">
    <citation type="submission" date="2022-06" db="EMBL/GenBank/DDBJ databases">
        <title>Aeoliella straminimaris, a novel planctomycete from sediments.</title>
        <authorList>
            <person name="Vitorino I.R."/>
            <person name="Lage O.M."/>
        </authorList>
    </citation>
    <scope>NUCLEOTIDE SEQUENCE</scope>
    <source>
        <strain evidence="5">ICT_H6.2</strain>
    </source>
</reference>
<protein>
    <submittedName>
        <fullName evidence="5">MarR family transcriptional regulator</fullName>
    </submittedName>
</protein>
<keyword evidence="6" id="KW-1185">Reference proteome</keyword>
<sequence length="124" mass="13799">MNAELASEGISFRQFQVLAWLAVRGQLSQIELARCCGVEPSTIVAVVDRMERDGLIERTVCPDDRRKHRIVPTSAAEPVWSRVVKCGAKVKKCATAGLTEAELAQLRSLLERMHTNLEEHQSIS</sequence>
<dbReference type="PANTHER" id="PTHR33164:SF64">
    <property type="entry name" value="TRANSCRIPTIONAL REGULATOR SLYA"/>
    <property type="match status" value="1"/>
</dbReference>
<dbReference type="Proteomes" id="UP001155241">
    <property type="component" value="Unassembled WGS sequence"/>
</dbReference>
<evidence type="ECO:0000313" key="6">
    <source>
        <dbReference type="Proteomes" id="UP001155241"/>
    </source>
</evidence>
<evidence type="ECO:0000256" key="2">
    <source>
        <dbReference type="ARBA" id="ARBA00023125"/>
    </source>
</evidence>
<dbReference type="SMART" id="SM00347">
    <property type="entry name" value="HTH_MARR"/>
    <property type="match status" value="1"/>
</dbReference>
<evidence type="ECO:0000259" key="4">
    <source>
        <dbReference type="PROSITE" id="PS50995"/>
    </source>
</evidence>
<evidence type="ECO:0000313" key="5">
    <source>
        <dbReference type="EMBL" id="MCO6044109.1"/>
    </source>
</evidence>
<dbReference type="InterPro" id="IPR036390">
    <property type="entry name" value="WH_DNA-bd_sf"/>
</dbReference>
<dbReference type="GO" id="GO:0003700">
    <property type="term" value="F:DNA-binding transcription factor activity"/>
    <property type="evidence" value="ECO:0007669"/>
    <property type="project" value="InterPro"/>
</dbReference>
<organism evidence="5 6">
    <name type="scientific">Aeoliella straminimaris</name>
    <dbReference type="NCBI Taxonomy" id="2954799"/>
    <lineage>
        <taxon>Bacteria</taxon>
        <taxon>Pseudomonadati</taxon>
        <taxon>Planctomycetota</taxon>
        <taxon>Planctomycetia</taxon>
        <taxon>Pirellulales</taxon>
        <taxon>Lacipirellulaceae</taxon>
        <taxon>Aeoliella</taxon>
    </lineage>
</organism>
<dbReference type="InterPro" id="IPR039422">
    <property type="entry name" value="MarR/SlyA-like"/>
</dbReference>
<gene>
    <name evidence="5" type="ORF">NG895_09335</name>
</gene>
<dbReference type="PANTHER" id="PTHR33164">
    <property type="entry name" value="TRANSCRIPTIONAL REGULATOR, MARR FAMILY"/>
    <property type="match status" value="1"/>
</dbReference>
<dbReference type="GO" id="GO:0003677">
    <property type="term" value="F:DNA binding"/>
    <property type="evidence" value="ECO:0007669"/>
    <property type="project" value="UniProtKB-KW"/>
</dbReference>
<proteinExistence type="predicted"/>
<dbReference type="AlphaFoldDB" id="A0A9X2F925"/>